<comment type="caution">
    <text evidence="1">The sequence shown here is derived from an EMBL/GenBank/DDBJ whole genome shotgun (WGS) entry which is preliminary data.</text>
</comment>
<dbReference type="RefSeq" id="WP_264731450.1">
    <property type="nucleotide sequence ID" value="NZ_JAPDNR010000001.1"/>
</dbReference>
<name>A0ABT3ING5_9BACT</name>
<sequence>MKKKVNLQKKLFIQKKDIINLTGTQQIVGGYVTQFDNSCPGNCNYVTLFDNSCPGRCNYPTLFNASCPGVKC</sequence>
<proteinExistence type="predicted"/>
<protein>
    <submittedName>
        <fullName evidence="1">Class I lanthipeptide</fullName>
    </submittedName>
</protein>
<evidence type="ECO:0000313" key="2">
    <source>
        <dbReference type="Proteomes" id="UP001207742"/>
    </source>
</evidence>
<evidence type="ECO:0000313" key="1">
    <source>
        <dbReference type="EMBL" id="MCW3485259.1"/>
    </source>
</evidence>
<reference evidence="1 2" key="1">
    <citation type="submission" date="2022-10" db="EMBL/GenBank/DDBJ databases">
        <title>Chitinophaga nivalis PC15 sp. nov., isolated from Pyeongchang county, South Korea.</title>
        <authorList>
            <person name="Trinh H.N."/>
        </authorList>
    </citation>
    <scope>NUCLEOTIDE SEQUENCE [LARGE SCALE GENOMIC DNA]</scope>
    <source>
        <strain evidence="1 2">PC14</strain>
    </source>
</reference>
<dbReference type="EMBL" id="JAPDNS010000001">
    <property type="protein sequence ID" value="MCW3485259.1"/>
    <property type="molecule type" value="Genomic_DNA"/>
</dbReference>
<dbReference type="Proteomes" id="UP001207742">
    <property type="component" value="Unassembled WGS sequence"/>
</dbReference>
<accession>A0ABT3ING5</accession>
<dbReference type="NCBIfam" id="NF038153">
    <property type="entry name" value="lant_leader_L1a"/>
    <property type="match status" value="1"/>
</dbReference>
<organism evidence="1 2">
    <name type="scientific">Chitinophaga nivalis</name>
    <dbReference type="NCBI Taxonomy" id="2991709"/>
    <lineage>
        <taxon>Bacteria</taxon>
        <taxon>Pseudomonadati</taxon>
        <taxon>Bacteroidota</taxon>
        <taxon>Chitinophagia</taxon>
        <taxon>Chitinophagales</taxon>
        <taxon>Chitinophagaceae</taxon>
        <taxon>Chitinophaga</taxon>
    </lineage>
</organism>
<gene>
    <name evidence="1" type="ORF">OL497_15220</name>
</gene>
<keyword evidence="2" id="KW-1185">Reference proteome</keyword>
<dbReference type="InterPro" id="IPR058238">
    <property type="entry name" value="Lant_leader_dom"/>
</dbReference>